<gene>
    <name evidence="2" type="ORF">M989_03293</name>
</gene>
<evidence type="ECO:0000313" key="3">
    <source>
        <dbReference type="Proteomes" id="UP000078386"/>
    </source>
</evidence>
<dbReference type="InterPro" id="IPR057150">
    <property type="entry name" value="DUF7828"/>
</dbReference>
<dbReference type="Pfam" id="PF25165">
    <property type="entry name" value="DUF7828"/>
    <property type="match status" value="1"/>
</dbReference>
<dbReference type="AlphaFoldDB" id="A0A1B7JQD0"/>
<dbReference type="EMBL" id="LXEU01000066">
    <property type="protein sequence ID" value="OAT50128.1"/>
    <property type="molecule type" value="Genomic_DNA"/>
</dbReference>
<comment type="caution">
    <text evidence="2">The sequence shown here is derived from an EMBL/GenBank/DDBJ whole genome shotgun (WGS) entry which is preliminary data.</text>
</comment>
<keyword evidence="3" id="KW-1185">Reference proteome</keyword>
<dbReference type="RefSeq" id="WP_369862302.1">
    <property type="nucleotide sequence ID" value="NZ_LXEU01000066.1"/>
</dbReference>
<name>A0A1B7JQD0_9ENTR</name>
<feature type="domain" description="DUF7828" evidence="1">
    <location>
        <begin position="4"/>
        <end position="54"/>
    </location>
</feature>
<sequence>MSPKSFIALDGNGHLIGAKMVQTTHYDRYTCHLYNSALQYHPEYDTECPWFGHT</sequence>
<evidence type="ECO:0000313" key="2">
    <source>
        <dbReference type="EMBL" id="OAT50128.1"/>
    </source>
</evidence>
<reference evidence="2 3" key="1">
    <citation type="submission" date="2016-04" db="EMBL/GenBank/DDBJ databases">
        <title>ATOL: Assembling a taxonomically balanced genome-scale reconstruction of the evolutionary history of the Enterobacteriaceae.</title>
        <authorList>
            <person name="Plunkett G.III."/>
            <person name="Neeno-Eckwall E.C."/>
            <person name="Glasner J.D."/>
            <person name="Perna N.T."/>
        </authorList>
    </citation>
    <scope>NUCLEOTIDE SEQUENCE [LARGE SCALE GENOMIC DNA]</scope>
    <source>
        <strain evidence="2 3">ATCC 51603</strain>
    </source>
</reference>
<protein>
    <recommendedName>
        <fullName evidence="1">DUF7828 domain-containing protein</fullName>
    </recommendedName>
</protein>
<dbReference type="Proteomes" id="UP000078386">
    <property type="component" value="Unassembled WGS sequence"/>
</dbReference>
<dbReference type="PATRIC" id="fig|1354264.4.peg.3428"/>
<accession>A0A1B7JQD0</accession>
<organism evidence="2 3">
    <name type="scientific">Kluyvera georgiana ATCC 51603</name>
    <dbReference type="NCBI Taxonomy" id="1354264"/>
    <lineage>
        <taxon>Bacteria</taxon>
        <taxon>Pseudomonadati</taxon>
        <taxon>Pseudomonadota</taxon>
        <taxon>Gammaproteobacteria</taxon>
        <taxon>Enterobacterales</taxon>
        <taxon>Enterobacteriaceae</taxon>
        <taxon>Kluyvera</taxon>
    </lineage>
</organism>
<proteinExistence type="predicted"/>
<evidence type="ECO:0000259" key="1">
    <source>
        <dbReference type="Pfam" id="PF25165"/>
    </source>
</evidence>